<keyword evidence="1 4" id="KW-0732">Signal</keyword>
<keyword evidence="2" id="KW-0378">Hydrolase</keyword>
<evidence type="ECO:0000313" key="7">
    <source>
        <dbReference type="Proteomes" id="UP001601948"/>
    </source>
</evidence>
<dbReference type="Gene3D" id="2.10.10.20">
    <property type="entry name" value="Carbohydrate-binding module superfamily 5/12"/>
    <property type="match status" value="1"/>
</dbReference>
<dbReference type="Proteomes" id="UP001601948">
    <property type="component" value="Unassembled WGS sequence"/>
</dbReference>
<evidence type="ECO:0000256" key="4">
    <source>
        <dbReference type="SAM" id="SignalP"/>
    </source>
</evidence>
<comment type="caution">
    <text evidence="6">The sequence shown here is derived from an EMBL/GenBank/DDBJ whole genome shotgun (WGS) entry which is preliminary data.</text>
</comment>
<sequence length="252" mass="26655">MKNQRRLTMFGAAVAIAPLLAVLFPAGTASAHGYISSPASRQAQCAAGSVSCGPIKYEPQSVEGPKGLRNCHGNNAQFAELNDDSKPWKVHSVGSSASFTWTNTARHSTSNWEYYIGGTRVGVFPGNNQQPGQTVTHNVNFGGISGRQKMLAIWNIADTSNAFYACVDLNIGGGSNPTTTTVPPTTTTTTTPPTTTVPPTTTPPTGRQWAVGTSYAAGNEVAYDGARYLCRQAHTASPGWEPPNTPALWQKL</sequence>
<protein>
    <submittedName>
        <fullName evidence="6">Lytic polysaccharide monooxygenase</fullName>
    </submittedName>
</protein>
<accession>A0ABW6QKQ6</accession>
<dbReference type="PANTHER" id="PTHR34823">
    <property type="entry name" value="GLCNAC-BINDING PROTEIN A"/>
    <property type="match status" value="1"/>
</dbReference>
<feature type="domain" description="Chitin-binding type-3" evidence="5">
    <location>
        <begin position="206"/>
        <end position="252"/>
    </location>
</feature>
<feature type="region of interest" description="Disordered" evidence="3">
    <location>
        <begin position="176"/>
        <end position="207"/>
    </location>
</feature>
<proteinExistence type="predicted"/>
<reference evidence="6 7" key="1">
    <citation type="submission" date="2024-10" db="EMBL/GenBank/DDBJ databases">
        <title>The Natural Products Discovery Center: Release of the First 8490 Sequenced Strains for Exploring Actinobacteria Biosynthetic Diversity.</title>
        <authorList>
            <person name="Kalkreuter E."/>
            <person name="Kautsar S.A."/>
            <person name="Yang D."/>
            <person name="Bader C.D."/>
            <person name="Teijaro C.N."/>
            <person name="Fluegel L."/>
            <person name="Davis C.M."/>
            <person name="Simpson J.R."/>
            <person name="Lauterbach L."/>
            <person name="Steele A.D."/>
            <person name="Gui C."/>
            <person name="Meng S."/>
            <person name="Li G."/>
            <person name="Viehrig K."/>
            <person name="Ye F."/>
            <person name="Su P."/>
            <person name="Kiefer A.F."/>
            <person name="Nichols A."/>
            <person name="Cepeda A.J."/>
            <person name="Yan W."/>
            <person name="Fan B."/>
            <person name="Jiang Y."/>
            <person name="Adhikari A."/>
            <person name="Zheng C.-J."/>
            <person name="Schuster L."/>
            <person name="Cowan T.M."/>
            <person name="Smanski M.J."/>
            <person name="Chevrette M.G."/>
            <person name="De Carvalho L.P.S."/>
            <person name="Shen B."/>
        </authorList>
    </citation>
    <scope>NUCLEOTIDE SEQUENCE [LARGE SCALE GENOMIC DNA]</scope>
    <source>
        <strain evidence="6 7">NPDC003040</strain>
    </source>
</reference>
<evidence type="ECO:0000256" key="3">
    <source>
        <dbReference type="SAM" id="MobiDB-lite"/>
    </source>
</evidence>
<feature type="signal peptide" evidence="4">
    <location>
        <begin position="1"/>
        <end position="31"/>
    </location>
</feature>
<organism evidence="6 7">
    <name type="scientific">Nocardia suismassiliense</name>
    <dbReference type="NCBI Taxonomy" id="2077092"/>
    <lineage>
        <taxon>Bacteria</taxon>
        <taxon>Bacillati</taxon>
        <taxon>Actinomycetota</taxon>
        <taxon>Actinomycetes</taxon>
        <taxon>Mycobacteriales</taxon>
        <taxon>Nocardiaceae</taxon>
        <taxon>Nocardia</taxon>
    </lineage>
</organism>
<dbReference type="CDD" id="cd12214">
    <property type="entry name" value="ChiA1_BD"/>
    <property type="match status" value="1"/>
</dbReference>
<dbReference type="CDD" id="cd21177">
    <property type="entry name" value="LPMO_AA10"/>
    <property type="match status" value="1"/>
</dbReference>
<dbReference type="RefSeq" id="WP_387713138.1">
    <property type="nucleotide sequence ID" value="NZ_JBIAPI010000001.1"/>
</dbReference>
<evidence type="ECO:0000256" key="1">
    <source>
        <dbReference type="ARBA" id="ARBA00022729"/>
    </source>
</evidence>
<feature type="chain" id="PRO_5045380416" evidence="4">
    <location>
        <begin position="32"/>
        <end position="252"/>
    </location>
</feature>
<dbReference type="InterPro" id="IPR004302">
    <property type="entry name" value="Cellulose/chitin-bd_N"/>
</dbReference>
<name>A0ABW6QKQ6_9NOCA</name>
<keyword evidence="6" id="KW-0560">Oxidoreductase</keyword>
<dbReference type="InterPro" id="IPR036573">
    <property type="entry name" value="CBM_sf_5/12"/>
</dbReference>
<evidence type="ECO:0000259" key="5">
    <source>
        <dbReference type="SMART" id="SM00495"/>
    </source>
</evidence>
<dbReference type="InterPro" id="IPR003610">
    <property type="entry name" value="CBM5/12"/>
</dbReference>
<dbReference type="Pfam" id="PF02839">
    <property type="entry name" value="CBM_5_12"/>
    <property type="match status" value="1"/>
</dbReference>
<dbReference type="GO" id="GO:0004497">
    <property type="term" value="F:monooxygenase activity"/>
    <property type="evidence" value="ECO:0007669"/>
    <property type="project" value="UniProtKB-KW"/>
</dbReference>
<dbReference type="PANTHER" id="PTHR34823:SF1">
    <property type="entry name" value="CHITIN-BINDING TYPE-4 DOMAIN-CONTAINING PROTEIN"/>
    <property type="match status" value="1"/>
</dbReference>
<dbReference type="InterPro" id="IPR051024">
    <property type="entry name" value="GlcNAc_Chitin_IntDeg"/>
</dbReference>
<dbReference type="InterPro" id="IPR014756">
    <property type="entry name" value="Ig_E-set"/>
</dbReference>
<dbReference type="Gene3D" id="2.70.50.50">
    <property type="entry name" value="chitin-binding protein cbp21"/>
    <property type="match status" value="1"/>
</dbReference>
<dbReference type="SMART" id="SM00495">
    <property type="entry name" value="ChtBD3"/>
    <property type="match status" value="1"/>
</dbReference>
<dbReference type="SUPFAM" id="SSF51055">
    <property type="entry name" value="Carbohydrate binding domain"/>
    <property type="match status" value="1"/>
</dbReference>
<gene>
    <name evidence="6" type="ORF">ACFYV7_03235</name>
</gene>
<dbReference type="SUPFAM" id="SSF81296">
    <property type="entry name" value="E set domains"/>
    <property type="match status" value="1"/>
</dbReference>
<evidence type="ECO:0000313" key="6">
    <source>
        <dbReference type="EMBL" id="MFF3221787.1"/>
    </source>
</evidence>
<evidence type="ECO:0000256" key="2">
    <source>
        <dbReference type="ARBA" id="ARBA00022801"/>
    </source>
</evidence>
<dbReference type="Pfam" id="PF03067">
    <property type="entry name" value="LPMO_10"/>
    <property type="match status" value="1"/>
</dbReference>
<dbReference type="EMBL" id="JBIAPI010000001">
    <property type="protein sequence ID" value="MFF3221787.1"/>
    <property type="molecule type" value="Genomic_DNA"/>
</dbReference>
<keyword evidence="7" id="KW-1185">Reference proteome</keyword>
<keyword evidence="6" id="KW-0503">Monooxygenase</keyword>
<feature type="compositionally biased region" description="Low complexity" evidence="3">
    <location>
        <begin position="177"/>
        <end position="205"/>
    </location>
</feature>